<keyword evidence="2" id="KW-0489">Methyltransferase</keyword>
<dbReference type="Gene3D" id="3.40.50.150">
    <property type="entry name" value="Vaccinia Virus protein VP39"/>
    <property type="match status" value="1"/>
</dbReference>
<dbReference type="OrthoDB" id="2013972at2759"/>
<proteinExistence type="inferred from homology"/>
<evidence type="ECO:0000256" key="1">
    <source>
        <dbReference type="ARBA" id="ARBA00038158"/>
    </source>
</evidence>
<evidence type="ECO:0000313" key="3">
    <source>
        <dbReference type="Proteomes" id="UP000639643"/>
    </source>
</evidence>
<dbReference type="Proteomes" id="UP000639643">
    <property type="component" value="Unassembled WGS sequence"/>
</dbReference>
<comment type="caution">
    <text evidence="2">The sequence shown here is derived from an EMBL/GenBank/DDBJ whole genome shotgun (WGS) entry which is preliminary data.</text>
</comment>
<reference evidence="2" key="1">
    <citation type="journal article" date="2020" name="Phytopathology">
        <title>Genome Sequence Resources of Colletotrichum truncatum, C. plurivorum, C. musicola, and C. sojae: Four Species Pathogenic to Soybean (Glycine max).</title>
        <authorList>
            <person name="Rogerio F."/>
            <person name="Boufleur T.R."/>
            <person name="Ciampi-Guillardi M."/>
            <person name="Sukno S.A."/>
            <person name="Thon M.R."/>
            <person name="Massola Junior N.S."/>
            <person name="Baroncelli R."/>
        </authorList>
    </citation>
    <scope>NUCLEOTIDE SEQUENCE</scope>
    <source>
        <strain evidence="2">LFN0074</strain>
    </source>
</reference>
<evidence type="ECO:0000313" key="2">
    <source>
        <dbReference type="EMBL" id="KAF6825032.1"/>
    </source>
</evidence>
<dbReference type="AlphaFoldDB" id="A0A8H6N984"/>
<dbReference type="PANTHER" id="PTHR43591">
    <property type="entry name" value="METHYLTRANSFERASE"/>
    <property type="match status" value="1"/>
</dbReference>
<dbReference type="PANTHER" id="PTHR43591:SF102">
    <property type="entry name" value="S-ADENOSYL-L-METHIONINE-DEPENDENT METHYLTRANSFERASE"/>
    <property type="match status" value="1"/>
</dbReference>
<protein>
    <submittedName>
        <fullName evidence="2">Methyltransferase domain-containing protein</fullName>
    </submittedName>
</protein>
<dbReference type="GO" id="GO:0008168">
    <property type="term" value="F:methyltransferase activity"/>
    <property type="evidence" value="ECO:0007669"/>
    <property type="project" value="UniProtKB-KW"/>
</dbReference>
<accession>A0A8H6N984</accession>
<gene>
    <name evidence="2" type="ORF">CMUS01_09987</name>
</gene>
<dbReference type="InterPro" id="IPR029063">
    <property type="entry name" value="SAM-dependent_MTases_sf"/>
</dbReference>
<keyword evidence="3" id="KW-1185">Reference proteome</keyword>
<dbReference type="Pfam" id="PF13489">
    <property type="entry name" value="Methyltransf_23"/>
    <property type="match status" value="1"/>
</dbReference>
<organism evidence="2 3">
    <name type="scientific">Colletotrichum musicola</name>
    <dbReference type="NCBI Taxonomy" id="2175873"/>
    <lineage>
        <taxon>Eukaryota</taxon>
        <taxon>Fungi</taxon>
        <taxon>Dikarya</taxon>
        <taxon>Ascomycota</taxon>
        <taxon>Pezizomycotina</taxon>
        <taxon>Sordariomycetes</taxon>
        <taxon>Hypocreomycetidae</taxon>
        <taxon>Glomerellales</taxon>
        <taxon>Glomerellaceae</taxon>
        <taxon>Colletotrichum</taxon>
        <taxon>Colletotrichum orchidearum species complex</taxon>
    </lineage>
</organism>
<dbReference type="EMBL" id="WIGM01000444">
    <property type="protein sequence ID" value="KAF6825032.1"/>
    <property type="molecule type" value="Genomic_DNA"/>
</dbReference>
<keyword evidence="2" id="KW-0808">Transferase</keyword>
<dbReference type="SUPFAM" id="SSF53335">
    <property type="entry name" value="S-adenosyl-L-methionine-dependent methyltransferases"/>
    <property type="match status" value="1"/>
</dbReference>
<comment type="similarity">
    <text evidence="1">Belongs to the methyltransferase superfamily. LaeA methyltransferase family.</text>
</comment>
<sequence>MDFGAMRHVNTAAAGVDLSPIQPDEVPPNCYFEVDDVERTWTWTRPFDFIFIRHGNSCFSSWEDLLRKAYDHLEPGGYIELQDNAFPIAAVDDSLDGTAVARWSSLLLQGTEAIGRSARAPASFARMLRDAGFEDVVERREYWPLTPWVRDRRLHDRAGWVNAACLDGLEASCLAIFTRVLGWAREDVLAFCDEVRRDLKDTRIHAYFDV</sequence>
<dbReference type="GO" id="GO:0032259">
    <property type="term" value="P:methylation"/>
    <property type="evidence" value="ECO:0007669"/>
    <property type="project" value="UniProtKB-KW"/>
</dbReference>
<name>A0A8H6N984_9PEZI</name>